<reference evidence="1" key="1">
    <citation type="submission" date="2018-04" db="EMBL/GenBank/DDBJ databases">
        <title>Transcriptome assembly of Sipha flava.</title>
        <authorList>
            <person name="Scully E.D."/>
            <person name="Geib S.M."/>
            <person name="Palmer N.A."/>
            <person name="Koch K."/>
            <person name="Bradshaw J."/>
            <person name="Heng-Moss T."/>
            <person name="Sarath G."/>
        </authorList>
    </citation>
    <scope>NUCLEOTIDE SEQUENCE</scope>
</reference>
<accession>A0A2S2QWL9</accession>
<gene>
    <name evidence="1" type="ORF">g.184710</name>
</gene>
<name>A0A2S2QWL9_9HEMI</name>
<evidence type="ECO:0000313" key="1">
    <source>
        <dbReference type="EMBL" id="MBY82053.1"/>
    </source>
</evidence>
<organism evidence="1">
    <name type="scientific">Sipha flava</name>
    <name type="common">yellow sugarcane aphid</name>
    <dbReference type="NCBI Taxonomy" id="143950"/>
    <lineage>
        <taxon>Eukaryota</taxon>
        <taxon>Metazoa</taxon>
        <taxon>Ecdysozoa</taxon>
        <taxon>Arthropoda</taxon>
        <taxon>Hexapoda</taxon>
        <taxon>Insecta</taxon>
        <taxon>Pterygota</taxon>
        <taxon>Neoptera</taxon>
        <taxon>Paraneoptera</taxon>
        <taxon>Hemiptera</taxon>
        <taxon>Sternorrhyncha</taxon>
        <taxon>Aphidomorpha</taxon>
        <taxon>Aphidoidea</taxon>
        <taxon>Aphididae</taxon>
        <taxon>Sipha</taxon>
    </lineage>
</organism>
<sequence>MGIISHAEIFILIFNYTKCKTTTPRRQQKGSGSLVILFSTTTANASDLSENSPEVAISRRCFYTVAHNNNDNLYIYVYTRITHVAVELVSKNNISRVDRFAFGRLPRLPSLP</sequence>
<proteinExistence type="predicted"/>
<dbReference type="EMBL" id="GGMS01012850">
    <property type="protein sequence ID" value="MBY82053.1"/>
    <property type="molecule type" value="Transcribed_RNA"/>
</dbReference>
<protein>
    <submittedName>
        <fullName evidence="1">Uncharacterized protein</fullName>
    </submittedName>
</protein>
<dbReference type="AlphaFoldDB" id="A0A2S2QWL9"/>